<reference evidence="1" key="3">
    <citation type="submission" date="2025-09" db="UniProtKB">
        <authorList>
            <consortium name="Ensembl"/>
        </authorList>
    </citation>
    <scope>IDENTIFICATION</scope>
</reference>
<name>A0A096MF05_POEFO</name>
<reference evidence="2" key="1">
    <citation type="submission" date="2013-10" db="EMBL/GenBank/DDBJ databases">
        <authorList>
            <person name="Schartl M."/>
            <person name="Warren W."/>
        </authorList>
    </citation>
    <scope>NUCLEOTIDE SEQUENCE [LARGE SCALE GENOMIC DNA]</scope>
    <source>
        <strain evidence="2">female</strain>
    </source>
</reference>
<proteinExistence type="predicted"/>
<keyword evidence="2" id="KW-1185">Reference proteome</keyword>
<dbReference type="Ensembl" id="ENSPFOT00000025695.1">
    <property type="protein sequence ID" value="ENSPFOP00000029996.1"/>
    <property type="gene ID" value="ENSPFOG00000022923.1"/>
</dbReference>
<accession>A0A096MF05</accession>
<evidence type="ECO:0000313" key="2">
    <source>
        <dbReference type="Proteomes" id="UP000028760"/>
    </source>
</evidence>
<evidence type="ECO:0000313" key="1">
    <source>
        <dbReference type="Ensembl" id="ENSPFOP00000029996.1"/>
    </source>
</evidence>
<dbReference type="AlphaFoldDB" id="A0A096MF05"/>
<dbReference type="EMBL" id="AYCK01000286">
    <property type="status" value="NOT_ANNOTATED_CDS"/>
    <property type="molecule type" value="Genomic_DNA"/>
</dbReference>
<protein>
    <submittedName>
        <fullName evidence="1">Uncharacterized protein</fullName>
    </submittedName>
</protein>
<sequence>HLAWIMSPCSFFMYRKVWVLLRYHNIYRVILHNVGVFAEMDSDMQ</sequence>
<dbReference type="Proteomes" id="UP000028760">
    <property type="component" value="Unassembled WGS sequence"/>
</dbReference>
<reference evidence="1" key="2">
    <citation type="submission" date="2025-08" db="UniProtKB">
        <authorList>
            <consortium name="Ensembl"/>
        </authorList>
    </citation>
    <scope>IDENTIFICATION</scope>
</reference>
<organism evidence="1 2">
    <name type="scientific">Poecilia formosa</name>
    <name type="common">Amazon molly</name>
    <name type="synonym">Limia formosa</name>
    <dbReference type="NCBI Taxonomy" id="48698"/>
    <lineage>
        <taxon>Eukaryota</taxon>
        <taxon>Metazoa</taxon>
        <taxon>Chordata</taxon>
        <taxon>Craniata</taxon>
        <taxon>Vertebrata</taxon>
        <taxon>Euteleostomi</taxon>
        <taxon>Actinopterygii</taxon>
        <taxon>Neopterygii</taxon>
        <taxon>Teleostei</taxon>
        <taxon>Neoteleostei</taxon>
        <taxon>Acanthomorphata</taxon>
        <taxon>Ovalentaria</taxon>
        <taxon>Atherinomorphae</taxon>
        <taxon>Cyprinodontiformes</taxon>
        <taxon>Poeciliidae</taxon>
        <taxon>Poeciliinae</taxon>
        <taxon>Poecilia</taxon>
    </lineage>
</organism>